<dbReference type="Proteomes" id="UP001311915">
    <property type="component" value="Unassembled WGS sequence"/>
</dbReference>
<evidence type="ECO:0000313" key="1">
    <source>
        <dbReference type="EMBL" id="KAK4720864.1"/>
    </source>
</evidence>
<dbReference type="EMBL" id="JAWPEI010000007">
    <property type="protein sequence ID" value="KAK4720864.1"/>
    <property type="molecule type" value="Genomic_DNA"/>
</dbReference>
<reference evidence="1 2" key="1">
    <citation type="submission" date="2023-10" db="EMBL/GenBank/DDBJ databases">
        <title>Genome-Wide Identification Analysis in wild type Solanum Pinnatisectum Reveals Some Genes Defensing Phytophthora Infestans.</title>
        <authorList>
            <person name="Sun C."/>
        </authorList>
    </citation>
    <scope>NUCLEOTIDE SEQUENCE [LARGE SCALE GENOMIC DNA]</scope>
    <source>
        <strain evidence="1">LQN</strain>
        <tissue evidence="1">Leaf</tissue>
    </source>
</reference>
<accession>A0AAV9L5L8</accession>
<proteinExistence type="predicted"/>
<sequence length="67" mass="7838">MPIVWNQELVFWFWNQDCLESRIGVLVLESDCRLCVESRIGVLVLESDCRLCLESRNGVLNLERLNL</sequence>
<keyword evidence="2" id="KW-1185">Reference proteome</keyword>
<organism evidence="1 2">
    <name type="scientific">Solanum pinnatisectum</name>
    <name type="common">tansyleaf nightshade</name>
    <dbReference type="NCBI Taxonomy" id="50273"/>
    <lineage>
        <taxon>Eukaryota</taxon>
        <taxon>Viridiplantae</taxon>
        <taxon>Streptophyta</taxon>
        <taxon>Embryophyta</taxon>
        <taxon>Tracheophyta</taxon>
        <taxon>Spermatophyta</taxon>
        <taxon>Magnoliopsida</taxon>
        <taxon>eudicotyledons</taxon>
        <taxon>Gunneridae</taxon>
        <taxon>Pentapetalae</taxon>
        <taxon>asterids</taxon>
        <taxon>lamiids</taxon>
        <taxon>Solanales</taxon>
        <taxon>Solanaceae</taxon>
        <taxon>Solanoideae</taxon>
        <taxon>Solaneae</taxon>
        <taxon>Solanum</taxon>
    </lineage>
</organism>
<protein>
    <submittedName>
        <fullName evidence="1">Uncharacterized protein</fullName>
    </submittedName>
</protein>
<name>A0AAV9L5L8_9SOLN</name>
<gene>
    <name evidence="1" type="ORF">R3W88_011097</name>
</gene>
<dbReference type="AlphaFoldDB" id="A0AAV9L5L8"/>
<comment type="caution">
    <text evidence="1">The sequence shown here is derived from an EMBL/GenBank/DDBJ whole genome shotgun (WGS) entry which is preliminary data.</text>
</comment>
<evidence type="ECO:0000313" key="2">
    <source>
        <dbReference type="Proteomes" id="UP001311915"/>
    </source>
</evidence>